<name>A0A1H1H1F5_9PSED</name>
<proteinExistence type="predicted"/>
<protein>
    <submittedName>
        <fullName evidence="1">Uncharacterized protein</fullName>
    </submittedName>
</protein>
<gene>
    <name evidence="1" type="ORF">SAMN04490195_3709</name>
</gene>
<accession>A0A1H1H1F5</accession>
<organism evidence="1 2">
    <name type="scientific">Pseudomonas moorei</name>
    <dbReference type="NCBI Taxonomy" id="395599"/>
    <lineage>
        <taxon>Bacteria</taxon>
        <taxon>Pseudomonadati</taxon>
        <taxon>Pseudomonadota</taxon>
        <taxon>Gammaproteobacteria</taxon>
        <taxon>Pseudomonadales</taxon>
        <taxon>Pseudomonadaceae</taxon>
        <taxon>Pseudomonas</taxon>
    </lineage>
</organism>
<dbReference type="EMBL" id="FNKJ01000003">
    <property type="protein sequence ID" value="SDR19260.1"/>
    <property type="molecule type" value="Genomic_DNA"/>
</dbReference>
<keyword evidence="2" id="KW-1185">Reference proteome</keyword>
<evidence type="ECO:0000313" key="2">
    <source>
        <dbReference type="Proteomes" id="UP000199570"/>
    </source>
</evidence>
<dbReference type="AlphaFoldDB" id="A0A1H1H1F5"/>
<evidence type="ECO:0000313" key="1">
    <source>
        <dbReference type="EMBL" id="SDR19260.1"/>
    </source>
</evidence>
<dbReference type="Proteomes" id="UP000199570">
    <property type="component" value="Unassembled WGS sequence"/>
</dbReference>
<reference evidence="2" key="1">
    <citation type="submission" date="2016-10" db="EMBL/GenBank/DDBJ databases">
        <authorList>
            <person name="Varghese N."/>
            <person name="Submissions S."/>
        </authorList>
    </citation>
    <scope>NUCLEOTIDE SEQUENCE [LARGE SCALE GENOMIC DNA]</scope>
    <source>
        <strain evidence="2">BS3775</strain>
    </source>
</reference>
<sequence>MDVNDHAFSLKASGVFKFIASRLTPTGSGVNQRFCRVSSSTFTLVIDS</sequence>